<evidence type="ECO:0000256" key="13">
    <source>
        <dbReference type="ARBA" id="ARBA00061911"/>
    </source>
</evidence>
<comment type="similarity">
    <text evidence="3 14">Belongs to the TIM50 family.</text>
</comment>
<keyword evidence="8 14" id="KW-0809">Transit peptide</keyword>
<dbReference type="PhylomeDB" id="D6WUM7"/>
<keyword evidence="9 14" id="KW-1133">Transmembrane helix</keyword>
<comment type="subcellular location">
    <subcellularLocation>
        <location evidence="2 14">Mitochondrion inner membrane</location>
        <topology evidence="2 14">Single-pass membrane protein</topology>
    </subcellularLocation>
</comment>
<dbReference type="FunFam" id="3.40.50.1000:FF:000019">
    <property type="entry name" value="Mitochondrial import inner membrane translocase subunit TIM50"/>
    <property type="match status" value="1"/>
</dbReference>
<evidence type="ECO:0000256" key="8">
    <source>
        <dbReference type="ARBA" id="ARBA00022946"/>
    </source>
</evidence>
<evidence type="ECO:0000313" key="18">
    <source>
        <dbReference type="Proteomes" id="UP000007266"/>
    </source>
</evidence>
<evidence type="ECO:0000256" key="4">
    <source>
        <dbReference type="ARBA" id="ARBA00022448"/>
    </source>
</evidence>
<dbReference type="AlphaFoldDB" id="D6WUM7"/>
<dbReference type="InterPro" id="IPR023214">
    <property type="entry name" value="HAD_sf"/>
</dbReference>
<dbReference type="HOGENOM" id="CLU_048293_0_1_1"/>
<evidence type="ECO:0000256" key="7">
    <source>
        <dbReference type="ARBA" id="ARBA00022927"/>
    </source>
</evidence>
<sequence>MYRSTFRTLNVFSNLFRHKTSLILTRNGPRVLFKSPLVIIQHRNYAEDAKKQPVKSPLGSLIAKETNEKANSEEEEARKQREASWRTMKLTLIFFGVSFTCLGSYLIFVLGAPERDREGRVIEDDLSHLPLWRQYLMRTYRELDNYRRLIKEPSRDKLLPDPLQYPYLQPKYTLVLELTDVLVHPDWTYNTGWRFKKRPGLDYFLESLHGHFEIVVYTAEQGMTVFPLIEAMDPKNLISYKLVRDATHFVGGHHVKSLDKLNRDLSKVIVVDWNPNSVQFHPENLLKVRRWEGADEDLSLVDLSIFLKTIVDNNIEDVREVLLYYSKYDDPIEAFREKQKKLMELLEAQGAKKKEQEAKPRPWVPTIFSRKQF</sequence>
<feature type="region of interest" description="Disordered" evidence="15">
    <location>
        <begin position="351"/>
        <end position="373"/>
    </location>
</feature>
<keyword evidence="4 14" id="KW-0813">Transport</keyword>
<gene>
    <name evidence="17" type="primary">AUGUSTUS-3.0.2_06148</name>
    <name evidence="17" type="ORF">TcasGA2_TC006148</name>
</gene>
<keyword evidence="18" id="KW-1185">Reference proteome</keyword>
<keyword evidence="6" id="KW-0999">Mitochondrion inner membrane</keyword>
<protein>
    <recommendedName>
        <fullName evidence="14">Mitochondrial import inner membrane translocase subunit TIM50</fullName>
    </recommendedName>
</protein>
<evidence type="ECO:0000256" key="12">
    <source>
        <dbReference type="ARBA" id="ARBA00023136"/>
    </source>
</evidence>
<evidence type="ECO:0000256" key="9">
    <source>
        <dbReference type="ARBA" id="ARBA00022989"/>
    </source>
</evidence>
<feature type="compositionally biased region" description="Basic and acidic residues" evidence="15">
    <location>
        <begin position="351"/>
        <end position="360"/>
    </location>
</feature>
<dbReference type="EMBL" id="KQ971357">
    <property type="protein sequence ID" value="EFA08496.1"/>
    <property type="molecule type" value="Genomic_DNA"/>
</dbReference>
<evidence type="ECO:0000256" key="14">
    <source>
        <dbReference type="RuleBase" id="RU365079"/>
    </source>
</evidence>
<dbReference type="InterPro" id="IPR036412">
    <property type="entry name" value="HAD-like_sf"/>
</dbReference>
<reference evidence="17 18" key="2">
    <citation type="journal article" date="2010" name="Nucleic Acids Res.">
        <title>BeetleBase in 2010: revisions to provide comprehensive genomic information for Tribolium castaneum.</title>
        <authorList>
            <person name="Kim H.S."/>
            <person name="Murphy T."/>
            <person name="Xia J."/>
            <person name="Caragea D."/>
            <person name="Park Y."/>
            <person name="Beeman R.W."/>
            <person name="Lorenzen M.D."/>
            <person name="Butcher S."/>
            <person name="Manak J.R."/>
            <person name="Brown S.J."/>
        </authorList>
    </citation>
    <scope>GENOME REANNOTATION</scope>
    <source>
        <strain evidence="17 18">Georgia GA2</strain>
    </source>
</reference>
<dbReference type="SUPFAM" id="SSF56784">
    <property type="entry name" value="HAD-like"/>
    <property type="match status" value="1"/>
</dbReference>
<comment type="subunit">
    <text evidence="13">Component of the TIM23 complex at least composed of Tim23, Tim17 (Tim17a1, Tim17a2 or Tim17b1) and a Tim50.</text>
</comment>
<evidence type="ECO:0000256" key="10">
    <source>
        <dbReference type="ARBA" id="ARBA00023010"/>
    </source>
</evidence>
<evidence type="ECO:0000259" key="16">
    <source>
        <dbReference type="PROSITE" id="PS50969"/>
    </source>
</evidence>
<dbReference type="Proteomes" id="UP000007266">
    <property type="component" value="Linkage group 8"/>
</dbReference>
<evidence type="ECO:0000256" key="11">
    <source>
        <dbReference type="ARBA" id="ARBA00023128"/>
    </source>
</evidence>
<dbReference type="OMA" id="PYGYISY"/>
<keyword evidence="7 14" id="KW-0653">Protein transport</keyword>
<dbReference type="OrthoDB" id="287041at2759"/>
<dbReference type="InterPro" id="IPR004274">
    <property type="entry name" value="FCP1_dom"/>
</dbReference>
<evidence type="ECO:0000256" key="6">
    <source>
        <dbReference type="ARBA" id="ARBA00022792"/>
    </source>
</evidence>
<evidence type="ECO:0000256" key="5">
    <source>
        <dbReference type="ARBA" id="ARBA00022692"/>
    </source>
</evidence>
<evidence type="ECO:0000256" key="1">
    <source>
        <dbReference type="ARBA" id="ARBA00002959"/>
    </source>
</evidence>
<dbReference type="PROSITE" id="PS50969">
    <property type="entry name" value="FCP1"/>
    <property type="match status" value="1"/>
</dbReference>
<keyword evidence="5 14" id="KW-0812">Transmembrane</keyword>
<keyword evidence="10 14" id="KW-0811">Translocation</keyword>
<name>D6WUM7_TRICA</name>
<feature type="transmembrane region" description="Helical" evidence="14">
    <location>
        <begin position="90"/>
        <end position="112"/>
    </location>
</feature>
<dbReference type="Pfam" id="PF03031">
    <property type="entry name" value="NIF"/>
    <property type="match status" value="1"/>
</dbReference>
<evidence type="ECO:0000256" key="3">
    <source>
        <dbReference type="ARBA" id="ARBA00006344"/>
    </source>
</evidence>
<keyword evidence="11 14" id="KW-0496">Mitochondrion</keyword>
<dbReference type="GO" id="GO:0005744">
    <property type="term" value="C:TIM23 mitochondrial import inner membrane translocase complex"/>
    <property type="evidence" value="ECO:0000318"/>
    <property type="project" value="GO_Central"/>
</dbReference>
<dbReference type="PANTHER" id="PTHR12210">
    <property type="entry name" value="DULLARD PROTEIN PHOSPHATASE"/>
    <property type="match status" value="1"/>
</dbReference>
<dbReference type="InterPro" id="IPR050365">
    <property type="entry name" value="TIM50"/>
</dbReference>
<dbReference type="Gene3D" id="3.40.50.1000">
    <property type="entry name" value="HAD superfamily/HAD-like"/>
    <property type="match status" value="1"/>
</dbReference>
<evidence type="ECO:0000313" key="17">
    <source>
        <dbReference type="EMBL" id="EFA08496.1"/>
    </source>
</evidence>
<dbReference type="SMART" id="SM00577">
    <property type="entry name" value="CPDc"/>
    <property type="match status" value="1"/>
</dbReference>
<evidence type="ECO:0000256" key="2">
    <source>
        <dbReference type="ARBA" id="ARBA00004434"/>
    </source>
</evidence>
<dbReference type="GO" id="GO:0030150">
    <property type="term" value="P:protein import into mitochondrial matrix"/>
    <property type="evidence" value="ECO:0000318"/>
    <property type="project" value="GO_Central"/>
</dbReference>
<evidence type="ECO:0000256" key="15">
    <source>
        <dbReference type="SAM" id="MobiDB-lite"/>
    </source>
</evidence>
<dbReference type="InParanoid" id="D6WUM7"/>
<accession>D6WUM7</accession>
<reference evidence="17 18" key="1">
    <citation type="journal article" date="2008" name="Nature">
        <title>The genome of the model beetle and pest Tribolium castaneum.</title>
        <authorList>
            <consortium name="Tribolium Genome Sequencing Consortium"/>
            <person name="Richards S."/>
            <person name="Gibbs R.A."/>
            <person name="Weinstock G.M."/>
            <person name="Brown S.J."/>
            <person name="Denell R."/>
            <person name="Beeman R.W."/>
            <person name="Gibbs R."/>
            <person name="Beeman R.W."/>
            <person name="Brown S.J."/>
            <person name="Bucher G."/>
            <person name="Friedrich M."/>
            <person name="Grimmelikhuijzen C.J."/>
            <person name="Klingler M."/>
            <person name="Lorenzen M."/>
            <person name="Richards S."/>
            <person name="Roth S."/>
            <person name="Schroder R."/>
            <person name="Tautz D."/>
            <person name="Zdobnov E.M."/>
            <person name="Muzny D."/>
            <person name="Gibbs R.A."/>
            <person name="Weinstock G.M."/>
            <person name="Attaway T."/>
            <person name="Bell S."/>
            <person name="Buhay C.J."/>
            <person name="Chandrabose M.N."/>
            <person name="Chavez D."/>
            <person name="Clerk-Blankenburg K.P."/>
            <person name="Cree A."/>
            <person name="Dao M."/>
            <person name="Davis C."/>
            <person name="Chacko J."/>
            <person name="Dinh H."/>
            <person name="Dugan-Rocha S."/>
            <person name="Fowler G."/>
            <person name="Garner T.T."/>
            <person name="Garnes J."/>
            <person name="Gnirke A."/>
            <person name="Hawes A."/>
            <person name="Hernandez J."/>
            <person name="Hines S."/>
            <person name="Holder M."/>
            <person name="Hume J."/>
            <person name="Jhangiani S.N."/>
            <person name="Joshi V."/>
            <person name="Khan Z.M."/>
            <person name="Jackson L."/>
            <person name="Kovar C."/>
            <person name="Kowis A."/>
            <person name="Lee S."/>
            <person name="Lewis L.R."/>
            <person name="Margolis J."/>
            <person name="Morgan M."/>
            <person name="Nazareth L.V."/>
            <person name="Nguyen N."/>
            <person name="Okwuonu G."/>
            <person name="Parker D."/>
            <person name="Richards S."/>
            <person name="Ruiz S.J."/>
            <person name="Santibanez J."/>
            <person name="Savard J."/>
            <person name="Scherer S.E."/>
            <person name="Schneider B."/>
            <person name="Sodergren E."/>
            <person name="Tautz D."/>
            <person name="Vattahil S."/>
            <person name="Villasana D."/>
            <person name="White C.S."/>
            <person name="Wright R."/>
            <person name="Park Y."/>
            <person name="Beeman R.W."/>
            <person name="Lord J."/>
            <person name="Oppert B."/>
            <person name="Lorenzen M."/>
            <person name="Brown S."/>
            <person name="Wang L."/>
            <person name="Savard J."/>
            <person name="Tautz D."/>
            <person name="Richards S."/>
            <person name="Weinstock G."/>
            <person name="Gibbs R.A."/>
            <person name="Liu Y."/>
            <person name="Worley K."/>
            <person name="Weinstock G."/>
            <person name="Elsik C.G."/>
            <person name="Reese J.T."/>
            <person name="Elhaik E."/>
            <person name="Landan G."/>
            <person name="Graur D."/>
            <person name="Arensburger P."/>
            <person name="Atkinson P."/>
            <person name="Beeman R.W."/>
            <person name="Beidler J."/>
            <person name="Brown S.J."/>
            <person name="Demuth J.P."/>
            <person name="Drury D.W."/>
            <person name="Du Y.Z."/>
            <person name="Fujiwara H."/>
            <person name="Lorenzen M."/>
            <person name="Maselli V."/>
            <person name="Osanai M."/>
            <person name="Park Y."/>
            <person name="Robertson H.M."/>
            <person name="Tu Z."/>
            <person name="Wang J.J."/>
            <person name="Wang S."/>
            <person name="Richards S."/>
            <person name="Song H."/>
            <person name="Zhang L."/>
            <person name="Sodergren E."/>
            <person name="Werner D."/>
            <person name="Stanke M."/>
            <person name="Morgenstern B."/>
            <person name="Solovyev V."/>
            <person name="Kosarev P."/>
            <person name="Brown G."/>
            <person name="Chen H.C."/>
            <person name="Ermolaeva O."/>
            <person name="Hlavina W."/>
            <person name="Kapustin Y."/>
            <person name="Kiryutin B."/>
            <person name="Kitts P."/>
            <person name="Maglott D."/>
            <person name="Pruitt K."/>
            <person name="Sapojnikov V."/>
            <person name="Souvorov A."/>
            <person name="Mackey A.J."/>
            <person name="Waterhouse R.M."/>
            <person name="Wyder S."/>
            <person name="Zdobnov E.M."/>
            <person name="Zdobnov E.M."/>
            <person name="Wyder S."/>
            <person name="Kriventseva E.V."/>
            <person name="Kadowaki T."/>
            <person name="Bork P."/>
            <person name="Aranda M."/>
            <person name="Bao R."/>
            <person name="Beermann A."/>
            <person name="Berns N."/>
            <person name="Bolognesi R."/>
            <person name="Bonneton F."/>
            <person name="Bopp D."/>
            <person name="Brown S.J."/>
            <person name="Bucher G."/>
            <person name="Butts T."/>
            <person name="Chaumot A."/>
            <person name="Denell R.E."/>
            <person name="Ferrier D.E."/>
            <person name="Friedrich M."/>
            <person name="Gordon C.M."/>
            <person name="Jindra M."/>
            <person name="Klingler M."/>
            <person name="Lan Q."/>
            <person name="Lattorff H.M."/>
            <person name="Laudet V."/>
            <person name="von Levetsow C."/>
            <person name="Liu Z."/>
            <person name="Lutz R."/>
            <person name="Lynch J.A."/>
            <person name="da Fonseca R.N."/>
            <person name="Posnien N."/>
            <person name="Reuter R."/>
            <person name="Roth S."/>
            <person name="Savard J."/>
            <person name="Schinko J.B."/>
            <person name="Schmitt C."/>
            <person name="Schoppmeier M."/>
            <person name="Schroder R."/>
            <person name="Shippy T.D."/>
            <person name="Simonnet F."/>
            <person name="Marques-Souza H."/>
            <person name="Tautz D."/>
            <person name="Tomoyasu Y."/>
            <person name="Trauner J."/>
            <person name="Van der Zee M."/>
            <person name="Vervoort M."/>
            <person name="Wittkopp N."/>
            <person name="Wimmer E.A."/>
            <person name="Yang X."/>
            <person name="Jones A.K."/>
            <person name="Sattelle D.B."/>
            <person name="Ebert P.R."/>
            <person name="Nelson D."/>
            <person name="Scott J.G."/>
            <person name="Beeman R.W."/>
            <person name="Muthukrishnan S."/>
            <person name="Kramer K.J."/>
            <person name="Arakane Y."/>
            <person name="Beeman R.W."/>
            <person name="Zhu Q."/>
            <person name="Hogenkamp D."/>
            <person name="Dixit R."/>
            <person name="Oppert B."/>
            <person name="Jiang H."/>
            <person name="Zou Z."/>
            <person name="Marshall J."/>
            <person name="Elpidina E."/>
            <person name="Vinokurov K."/>
            <person name="Oppert C."/>
            <person name="Zou Z."/>
            <person name="Evans J."/>
            <person name="Lu Z."/>
            <person name="Zhao P."/>
            <person name="Sumathipala N."/>
            <person name="Altincicek B."/>
            <person name="Vilcinskas A."/>
            <person name="Williams M."/>
            <person name="Hultmark D."/>
            <person name="Hetru C."/>
            <person name="Jiang H."/>
            <person name="Grimmelikhuijzen C.J."/>
            <person name="Hauser F."/>
            <person name="Cazzamali G."/>
            <person name="Williamson M."/>
            <person name="Park Y."/>
            <person name="Li B."/>
            <person name="Tanaka Y."/>
            <person name="Predel R."/>
            <person name="Neupert S."/>
            <person name="Schachtner J."/>
            <person name="Verleyen P."/>
            <person name="Raible F."/>
            <person name="Bork P."/>
            <person name="Friedrich M."/>
            <person name="Walden K.K."/>
            <person name="Robertson H.M."/>
            <person name="Angeli S."/>
            <person name="Foret S."/>
            <person name="Bucher G."/>
            <person name="Schuetz S."/>
            <person name="Maleszka R."/>
            <person name="Wimmer E.A."/>
            <person name="Beeman R.W."/>
            <person name="Lorenzen M."/>
            <person name="Tomoyasu Y."/>
            <person name="Miller S.C."/>
            <person name="Grossmann D."/>
            <person name="Bucher G."/>
        </authorList>
    </citation>
    <scope>NUCLEOTIDE SEQUENCE [LARGE SCALE GENOMIC DNA]</scope>
    <source>
        <strain evidence="17 18">Georgia GA2</strain>
    </source>
</reference>
<organism evidence="17 18">
    <name type="scientific">Tribolium castaneum</name>
    <name type="common">Red flour beetle</name>
    <dbReference type="NCBI Taxonomy" id="7070"/>
    <lineage>
        <taxon>Eukaryota</taxon>
        <taxon>Metazoa</taxon>
        <taxon>Ecdysozoa</taxon>
        <taxon>Arthropoda</taxon>
        <taxon>Hexapoda</taxon>
        <taxon>Insecta</taxon>
        <taxon>Pterygota</taxon>
        <taxon>Neoptera</taxon>
        <taxon>Endopterygota</taxon>
        <taxon>Coleoptera</taxon>
        <taxon>Polyphaga</taxon>
        <taxon>Cucujiformia</taxon>
        <taxon>Tenebrionidae</taxon>
        <taxon>Tenebrionidae incertae sedis</taxon>
        <taxon>Tribolium</taxon>
    </lineage>
</organism>
<dbReference type="eggNOG" id="KOG2832">
    <property type="taxonomic scope" value="Eukaryota"/>
</dbReference>
<proteinExistence type="inferred from homology"/>
<dbReference type="FunCoup" id="D6WUM7">
    <property type="interactions" value="1920"/>
</dbReference>
<keyword evidence="12 14" id="KW-0472">Membrane</keyword>
<feature type="domain" description="FCP1 homology" evidence="16">
    <location>
        <begin position="167"/>
        <end position="310"/>
    </location>
</feature>
<comment type="function">
    <text evidence="1 14">Essential component of the TIM23 complex, a complex that mediates the translocation of transit peptide-containing proteins across the mitochondrial inner membrane.</text>
</comment>
<dbReference type="STRING" id="7070.D6WUM7"/>
<dbReference type="CDD" id="cd07521">
    <property type="entry name" value="HAD_FCP1-like"/>
    <property type="match status" value="1"/>
</dbReference>
<dbReference type="KEGG" id="tca:661897"/>